<sequence>MEYRSCLVYGFPLSQKDVCNCEGLICDIFSFGNTNLYEIEEHVFLKEYHGNKKDNYHFCLCWKTVFGDSTYWKSRKSSHQEETEKCSHRITTEGMQAVENSYDAEKVQRVCKQHMIEYQPPKWQLM</sequence>
<proteinExistence type="predicted"/>
<name>A0A481ZC70_9VIRU</name>
<evidence type="ECO:0000313" key="1">
    <source>
        <dbReference type="EMBL" id="QBK92261.1"/>
    </source>
</evidence>
<dbReference type="EMBL" id="MK500571">
    <property type="protein sequence ID" value="QBK92261.1"/>
    <property type="molecule type" value="Genomic_DNA"/>
</dbReference>
<protein>
    <submittedName>
        <fullName evidence="1">Uncharacterized protein</fullName>
    </submittedName>
</protein>
<accession>A0A481ZC70</accession>
<gene>
    <name evidence="1" type="ORF">LCPAC304_06080</name>
</gene>
<organism evidence="1">
    <name type="scientific">Pithovirus LCPAC304</name>
    <dbReference type="NCBI Taxonomy" id="2506594"/>
    <lineage>
        <taxon>Viruses</taxon>
        <taxon>Pithoviruses</taxon>
    </lineage>
</organism>
<reference evidence="1" key="1">
    <citation type="journal article" date="2019" name="MBio">
        <title>Virus Genomes from Deep Sea Sediments Expand the Ocean Megavirome and Support Independent Origins of Viral Gigantism.</title>
        <authorList>
            <person name="Backstrom D."/>
            <person name="Yutin N."/>
            <person name="Jorgensen S.L."/>
            <person name="Dharamshi J."/>
            <person name="Homa F."/>
            <person name="Zaremba-Niedwiedzka K."/>
            <person name="Spang A."/>
            <person name="Wolf Y.I."/>
            <person name="Koonin E.V."/>
            <person name="Ettema T.J."/>
        </authorList>
    </citation>
    <scope>NUCLEOTIDE SEQUENCE</scope>
</reference>